<evidence type="ECO:0000313" key="2">
    <source>
        <dbReference type="EMBL" id="TNB49686.1"/>
    </source>
</evidence>
<reference evidence="2 3" key="1">
    <citation type="submission" date="2019-06" db="EMBL/GenBank/DDBJ databases">
        <title>Martelella lutilitoris sp. nov., isolated from a tidal mudflat.</title>
        <authorList>
            <person name="Kim Y.-J."/>
        </authorList>
    </citation>
    <scope>NUCLEOTIDE SEQUENCE [LARGE SCALE GENOMIC DNA]</scope>
    <source>
        <strain evidence="2 3">GH2-6</strain>
    </source>
</reference>
<keyword evidence="3" id="KW-1185">Reference proteome</keyword>
<gene>
    <name evidence="2" type="ORF">FF124_01625</name>
</gene>
<dbReference type="EMBL" id="VCLB01000001">
    <property type="protein sequence ID" value="TNB49686.1"/>
    <property type="molecule type" value="Genomic_DNA"/>
</dbReference>
<evidence type="ECO:0000259" key="1">
    <source>
        <dbReference type="Pfam" id="PF06114"/>
    </source>
</evidence>
<organism evidence="2 3">
    <name type="scientific">Martelella lutilitoris</name>
    <dbReference type="NCBI Taxonomy" id="2583532"/>
    <lineage>
        <taxon>Bacteria</taxon>
        <taxon>Pseudomonadati</taxon>
        <taxon>Pseudomonadota</taxon>
        <taxon>Alphaproteobacteria</taxon>
        <taxon>Hyphomicrobiales</taxon>
        <taxon>Aurantimonadaceae</taxon>
        <taxon>Martelella</taxon>
    </lineage>
</organism>
<dbReference type="InterPro" id="IPR010359">
    <property type="entry name" value="IrrE_HExxH"/>
</dbReference>
<dbReference type="OrthoDB" id="572608at2"/>
<dbReference type="Proteomes" id="UP000307874">
    <property type="component" value="Unassembled WGS sequence"/>
</dbReference>
<name>A0A5C4JWF3_9HYPH</name>
<dbReference type="Pfam" id="PF06114">
    <property type="entry name" value="Peptidase_M78"/>
    <property type="match status" value="1"/>
</dbReference>
<dbReference type="Gene3D" id="1.10.10.2910">
    <property type="match status" value="1"/>
</dbReference>
<accession>A0A5C4JWF3</accession>
<proteinExistence type="predicted"/>
<comment type="caution">
    <text evidence="2">The sequence shown here is derived from an EMBL/GenBank/DDBJ whole genome shotgun (WGS) entry which is preliminary data.</text>
</comment>
<evidence type="ECO:0000313" key="3">
    <source>
        <dbReference type="Proteomes" id="UP000307874"/>
    </source>
</evidence>
<feature type="domain" description="IrrE N-terminal-like" evidence="1">
    <location>
        <begin position="75"/>
        <end position="173"/>
    </location>
</feature>
<sequence length="192" mass="21653">MLRRGFKSQCERRSVEIRKSLGLAHDEPLHGADLAEQFGATVWNERDVAGLPATDLHQLTVVDGLSWSAFTLRIGNRHLILFNSSQSAPRINSVIMHELAHIALGHELHSASLSEDGHLIPSNYSQDQEDEADWLGGTLLLPRPALLRIRRDGLTDTAAMNKFLASEEMLKWRFRMTGVDYQLGYGRRRRSV</sequence>
<dbReference type="AlphaFoldDB" id="A0A5C4JWF3"/>
<protein>
    <submittedName>
        <fullName evidence="2">ImmA/IrrE family metallo-endopeptidase</fullName>
    </submittedName>
</protein>